<reference evidence="3" key="1">
    <citation type="submission" date="2024-07" db="EMBL/GenBank/DDBJ databases">
        <title>Two chromosome-level genome assemblies of Korean endemic species Abeliophyllum distichum and Forsythia ovata (Oleaceae).</title>
        <authorList>
            <person name="Jang H."/>
        </authorList>
    </citation>
    <scope>NUCLEOTIDE SEQUENCE [LARGE SCALE GENOMIC DNA]</scope>
</reference>
<evidence type="ECO:0000256" key="1">
    <source>
        <dbReference type="SAM" id="MobiDB-lite"/>
    </source>
</evidence>
<feature type="region of interest" description="Disordered" evidence="1">
    <location>
        <begin position="1"/>
        <end position="48"/>
    </location>
</feature>
<evidence type="ECO:0000313" key="3">
    <source>
        <dbReference type="Proteomes" id="UP001604277"/>
    </source>
</evidence>
<dbReference type="Gene3D" id="3.40.50.150">
    <property type="entry name" value="Vaccinia Virus protein VP39"/>
    <property type="match status" value="1"/>
</dbReference>
<dbReference type="AlphaFoldDB" id="A0ABD1S4Y3"/>
<gene>
    <name evidence="2" type="ORF">Fot_39509</name>
</gene>
<dbReference type="SUPFAM" id="SSF53335">
    <property type="entry name" value="S-adenosyl-L-methionine-dependent methyltransferases"/>
    <property type="match status" value="1"/>
</dbReference>
<dbReference type="Proteomes" id="UP001604277">
    <property type="component" value="Unassembled WGS sequence"/>
</dbReference>
<protein>
    <submittedName>
        <fullName evidence="2">Methyltransferase-like protein 5</fullName>
    </submittedName>
</protein>
<dbReference type="EMBL" id="JBFOLJ010000011">
    <property type="protein sequence ID" value="KAL2495752.1"/>
    <property type="molecule type" value="Genomic_DNA"/>
</dbReference>
<name>A0ABD1S4Y3_9LAMI</name>
<comment type="caution">
    <text evidence="2">The sequence shown here is derived from an EMBL/GenBank/DDBJ whole genome shotgun (WGS) entry which is preliminary data.</text>
</comment>
<dbReference type="PANTHER" id="PTHR23290">
    <property type="entry name" value="RRNA N6-ADENOSINE-METHYLTRANSFERASE METTL5"/>
    <property type="match status" value="1"/>
</dbReference>
<proteinExistence type="predicted"/>
<dbReference type="InterPro" id="IPR029063">
    <property type="entry name" value="SAM-dependent_MTases_sf"/>
</dbReference>
<dbReference type="PANTHER" id="PTHR23290:SF0">
    <property type="entry name" value="RRNA N6-ADENOSINE-METHYLTRANSFERASE METTL5"/>
    <property type="match status" value="1"/>
</dbReference>
<organism evidence="2 3">
    <name type="scientific">Forsythia ovata</name>
    <dbReference type="NCBI Taxonomy" id="205694"/>
    <lineage>
        <taxon>Eukaryota</taxon>
        <taxon>Viridiplantae</taxon>
        <taxon>Streptophyta</taxon>
        <taxon>Embryophyta</taxon>
        <taxon>Tracheophyta</taxon>
        <taxon>Spermatophyta</taxon>
        <taxon>Magnoliopsida</taxon>
        <taxon>eudicotyledons</taxon>
        <taxon>Gunneridae</taxon>
        <taxon>Pentapetalae</taxon>
        <taxon>asterids</taxon>
        <taxon>lamiids</taxon>
        <taxon>Lamiales</taxon>
        <taxon>Oleaceae</taxon>
        <taxon>Forsythieae</taxon>
        <taxon>Forsythia</taxon>
    </lineage>
</organism>
<evidence type="ECO:0000313" key="2">
    <source>
        <dbReference type="EMBL" id="KAL2495752.1"/>
    </source>
</evidence>
<sequence length="164" mass="18841">MDNESIHHMQLNRLSGSPSNKLEDNQLKNCQGRPLEPEEENQQANPQDKTQQYFSENLFHTEIEPALPEDFSPRHLRPYQFTYVIGSDGMHVIGLDIDTDSLEIASSNVTDLDEGEKLKMLINALDFYIDRIVDTVVMNPQFGKWRKGADMDFLFLALKDLPDD</sequence>
<dbReference type="InterPro" id="IPR051720">
    <property type="entry name" value="rRNA_MeTrfase/Polyamine_Synth"/>
</dbReference>
<dbReference type="GO" id="GO:0016740">
    <property type="term" value="F:transferase activity"/>
    <property type="evidence" value="ECO:0007669"/>
    <property type="project" value="UniProtKB-ARBA"/>
</dbReference>
<keyword evidence="3" id="KW-1185">Reference proteome</keyword>
<accession>A0ABD1S4Y3</accession>